<reference evidence="5" key="1">
    <citation type="submission" date="2023-02" db="EMBL/GenBank/DDBJ databases">
        <title>Genome of toxic invasive species Heracleum sosnowskyi carries increased number of genes despite the absence of recent whole-genome duplications.</title>
        <authorList>
            <person name="Schelkunov M."/>
            <person name="Shtratnikova V."/>
            <person name="Makarenko M."/>
            <person name="Klepikova A."/>
            <person name="Omelchenko D."/>
            <person name="Novikova G."/>
            <person name="Obukhova E."/>
            <person name="Bogdanov V."/>
            <person name="Penin A."/>
            <person name="Logacheva M."/>
        </authorList>
    </citation>
    <scope>NUCLEOTIDE SEQUENCE</scope>
    <source>
        <strain evidence="5">Hsosn_3</strain>
        <tissue evidence="5">Leaf</tissue>
    </source>
</reference>
<name>A0AAD8H5Z3_9APIA</name>
<comment type="similarity">
    <text evidence="1">Belongs to the glycosyl hydrolase 32 family.</text>
</comment>
<evidence type="ECO:0000256" key="1">
    <source>
        <dbReference type="ARBA" id="ARBA00009902"/>
    </source>
</evidence>
<gene>
    <name evidence="5" type="ORF">POM88_045470</name>
</gene>
<dbReference type="AlphaFoldDB" id="A0AAD8H5Z3"/>
<evidence type="ECO:0000259" key="4">
    <source>
        <dbReference type="Pfam" id="PF08244"/>
    </source>
</evidence>
<dbReference type="SUPFAM" id="SSF49899">
    <property type="entry name" value="Concanavalin A-like lectins/glucanases"/>
    <property type="match status" value="1"/>
</dbReference>
<proteinExistence type="inferred from homology"/>
<dbReference type="Gene3D" id="2.60.120.560">
    <property type="entry name" value="Exo-inulinase, domain 1"/>
    <property type="match status" value="1"/>
</dbReference>
<dbReference type="InterPro" id="IPR013189">
    <property type="entry name" value="Glyco_hydro_32_C"/>
</dbReference>
<feature type="domain" description="Glycosyl hydrolase family 32 C-terminal" evidence="4">
    <location>
        <begin position="99"/>
        <end position="270"/>
    </location>
</feature>
<dbReference type="InterPro" id="IPR001362">
    <property type="entry name" value="Glyco_hydro_32"/>
</dbReference>
<evidence type="ECO:0000256" key="3">
    <source>
        <dbReference type="ARBA" id="ARBA00023295"/>
    </source>
</evidence>
<keyword evidence="6" id="KW-1185">Reference proteome</keyword>
<keyword evidence="2" id="KW-0378">Hydrolase</keyword>
<dbReference type="Pfam" id="PF08244">
    <property type="entry name" value="Glyco_hydro_32C"/>
    <property type="match status" value="1"/>
</dbReference>
<dbReference type="Proteomes" id="UP001237642">
    <property type="component" value="Unassembled WGS sequence"/>
</dbReference>
<dbReference type="FunFam" id="2.60.120.560:FF:000002">
    <property type="entry name" value="Beta-fructofuranosidase, insoluble isoenzyme CWINV1"/>
    <property type="match status" value="1"/>
</dbReference>
<evidence type="ECO:0000256" key="2">
    <source>
        <dbReference type="ARBA" id="ARBA00022801"/>
    </source>
</evidence>
<evidence type="ECO:0000313" key="6">
    <source>
        <dbReference type="Proteomes" id="UP001237642"/>
    </source>
</evidence>
<dbReference type="PANTHER" id="PTHR31953">
    <property type="entry name" value="BETA-FRUCTOFURANOSIDASE, INSOLUBLE ISOENZYME CWINV1-RELATED"/>
    <property type="match status" value="1"/>
</dbReference>
<dbReference type="InterPro" id="IPR050551">
    <property type="entry name" value="Fructan_Metab_Enzymes"/>
</dbReference>
<protein>
    <submittedName>
        <fullName evidence="5">Beta-fructofuranosidase</fullName>
    </submittedName>
</protein>
<reference evidence="5" key="2">
    <citation type="submission" date="2023-05" db="EMBL/GenBank/DDBJ databases">
        <authorList>
            <person name="Schelkunov M.I."/>
        </authorList>
    </citation>
    <scope>NUCLEOTIDE SEQUENCE</scope>
    <source>
        <strain evidence="5">Hsosn_3</strain>
        <tissue evidence="5">Leaf</tissue>
    </source>
</reference>
<dbReference type="GO" id="GO:0005975">
    <property type="term" value="P:carbohydrate metabolic process"/>
    <property type="evidence" value="ECO:0007669"/>
    <property type="project" value="InterPro"/>
</dbReference>
<keyword evidence="3" id="KW-0326">Glycosidase</keyword>
<dbReference type="InterPro" id="IPR013320">
    <property type="entry name" value="ConA-like_dom_sf"/>
</dbReference>
<organism evidence="5 6">
    <name type="scientific">Heracleum sosnowskyi</name>
    <dbReference type="NCBI Taxonomy" id="360622"/>
    <lineage>
        <taxon>Eukaryota</taxon>
        <taxon>Viridiplantae</taxon>
        <taxon>Streptophyta</taxon>
        <taxon>Embryophyta</taxon>
        <taxon>Tracheophyta</taxon>
        <taxon>Spermatophyta</taxon>
        <taxon>Magnoliopsida</taxon>
        <taxon>eudicotyledons</taxon>
        <taxon>Gunneridae</taxon>
        <taxon>Pentapetalae</taxon>
        <taxon>asterids</taxon>
        <taxon>campanulids</taxon>
        <taxon>Apiales</taxon>
        <taxon>Apiaceae</taxon>
        <taxon>Apioideae</taxon>
        <taxon>apioid superclade</taxon>
        <taxon>Tordylieae</taxon>
        <taxon>Tordyliinae</taxon>
        <taxon>Heracleum</taxon>
    </lineage>
</organism>
<comment type="caution">
    <text evidence="5">The sequence shown here is derived from an EMBL/GenBank/DDBJ whole genome shotgun (WGS) entry which is preliminary data.</text>
</comment>
<dbReference type="EMBL" id="JAUIZM010000010">
    <property type="protein sequence ID" value="KAK1360996.1"/>
    <property type="molecule type" value="Genomic_DNA"/>
</dbReference>
<dbReference type="SMART" id="SM00640">
    <property type="entry name" value="Glyco_32"/>
    <property type="match status" value="1"/>
</dbReference>
<dbReference type="Gene3D" id="3.30.70.100">
    <property type="match status" value="1"/>
</dbReference>
<sequence>MTLQKVVIRVTMVDQNKSRVKAMKIAVTAFGVESVALSGDSKDQIEVIGEGIDVVELTKLLRKKIGSAELLSVGPAQAEDKKDEKKNEASVFPLVEQGSVLRLNIGSASQLDIVATFDVDEEAPQSIEEADADYSCTSSGVAVTRGVLGPFGFLVLADESLTELTAVYFYIGKGIDGRAKTHFCADQSRSSSASDTEKLIYGSDVPVLHGEKLSMRLLVDHSIAESFVQGGRRVITSRVYPTKAINGAAKVYMFNNATGTSVTASVKVWQMNSANLRPYPLTEDQL</sequence>
<accession>A0AAD8H5Z3</accession>
<dbReference type="GO" id="GO:0004553">
    <property type="term" value="F:hydrolase activity, hydrolyzing O-glycosyl compounds"/>
    <property type="evidence" value="ECO:0007669"/>
    <property type="project" value="InterPro"/>
</dbReference>
<evidence type="ECO:0000313" key="5">
    <source>
        <dbReference type="EMBL" id="KAK1360996.1"/>
    </source>
</evidence>